<gene>
    <name evidence="2" type="ORF">RRF57_007688</name>
</gene>
<sequence>MADYPPGFDAWKTPARPPPPGVIPNFTNPPSLSWMGRVAVYITLPVMIVILALRVYTRTRIVKQFGIDDCMMLYTTSSIGLLADLLL</sequence>
<keyword evidence="3" id="KW-1185">Reference proteome</keyword>
<proteinExistence type="predicted"/>
<evidence type="ECO:0000313" key="2">
    <source>
        <dbReference type="EMBL" id="KAK5631974.1"/>
    </source>
</evidence>
<organism evidence="2 3">
    <name type="scientific">Xylaria bambusicola</name>
    <dbReference type="NCBI Taxonomy" id="326684"/>
    <lineage>
        <taxon>Eukaryota</taxon>
        <taxon>Fungi</taxon>
        <taxon>Dikarya</taxon>
        <taxon>Ascomycota</taxon>
        <taxon>Pezizomycotina</taxon>
        <taxon>Sordariomycetes</taxon>
        <taxon>Xylariomycetidae</taxon>
        <taxon>Xylariales</taxon>
        <taxon>Xylariaceae</taxon>
        <taxon>Xylaria</taxon>
    </lineage>
</organism>
<keyword evidence="1" id="KW-0812">Transmembrane</keyword>
<name>A0AAN7UQV8_9PEZI</name>
<keyword evidence="1" id="KW-0472">Membrane</keyword>
<reference evidence="2 3" key="1">
    <citation type="submission" date="2023-10" db="EMBL/GenBank/DDBJ databases">
        <title>Draft genome sequence of Xylaria bambusicola isolate GMP-LS, the root and basal stem rot pathogen of sugarcane in Indonesia.</title>
        <authorList>
            <person name="Selvaraj P."/>
            <person name="Muralishankar V."/>
            <person name="Muruganantham S."/>
            <person name="Sp S."/>
            <person name="Haryani S."/>
            <person name="Lau K.J.X."/>
            <person name="Naqvi N.I."/>
        </authorList>
    </citation>
    <scope>NUCLEOTIDE SEQUENCE [LARGE SCALE GENOMIC DNA]</scope>
    <source>
        <strain evidence="2">GMP-LS</strain>
    </source>
</reference>
<dbReference type="EMBL" id="JAWHQM010000022">
    <property type="protein sequence ID" value="KAK5631974.1"/>
    <property type="molecule type" value="Genomic_DNA"/>
</dbReference>
<keyword evidence="1" id="KW-1133">Transmembrane helix</keyword>
<comment type="caution">
    <text evidence="2">The sequence shown here is derived from an EMBL/GenBank/DDBJ whole genome shotgun (WGS) entry which is preliminary data.</text>
</comment>
<evidence type="ECO:0000256" key="1">
    <source>
        <dbReference type="SAM" id="Phobius"/>
    </source>
</evidence>
<feature type="transmembrane region" description="Helical" evidence="1">
    <location>
        <begin position="38"/>
        <end position="56"/>
    </location>
</feature>
<accession>A0AAN7UQV8</accession>
<evidence type="ECO:0000313" key="3">
    <source>
        <dbReference type="Proteomes" id="UP001305414"/>
    </source>
</evidence>
<dbReference type="Proteomes" id="UP001305414">
    <property type="component" value="Unassembled WGS sequence"/>
</dbReference>
<dbReference type="AlphaFoldDB" id="A0AAN7UQV8"/>
<protein>
    <submittedName>
        <fullName evidence="2">Uncharacterized protein</fullName>
    </submittedName>
</protein>